<feature type="region of interest" description="Disordered" evidence="1">
    <location>
        <begin position="231"/>
        <end position="282"/>
    </location>
</feature>
<protein>
    <recommendedName>
        <fullName evidence="2">RSE1/DDB1/CPSF1 C-terminal domain-containing protein</fullName>
    </recommendedName>
</protein>
<organism evidence="3 4">
    <name type="scientific">Malassezia japonica</name>
    <dbReference type="NCBI Taxonomy" id="223818"/>
    <lineage>
        <taxon>Eukaryota</taxon>
        <taxon>Fungi</taxon>
        <taxon>Dikarya</taxon>
        <taxon>Basidiomycota</taxon>
        <taxon>Ustilaginomycotina</taxon>
        <taxon>Malasseziomycetes</taxon>
        <taxon>Malasseziales</taxon>
        <taxon>Malasseziaceae</taxon>
        <taxon>Malassezia</taxon>
    </lineage>
</organism>
<dbReference type="GeneID" id="85225090"/>
<dbReference type="AlphaFoldDB" id="A0AAF0J9K0"/>
<dbReference type="GO" id="GO:0003676">
    <property type="term" value="F:nucleic acid binding"/>
    <property type="evidence" value="ECO:0007669"/>
    <property type="project" value="InterPro"/>
</dbReference>
<dbReference type="InterPro" id="IPR015943">
    <property type="entry name" value="WD40/YVTN_repeat-like_dom_sf"/>
</dbReference>
<dbReference type="InterPro" id="IPR004871">
    <property type="entry name" value="RSE1/DDB1/CPSF1_C"/>
</dbReference>
<proteinExistence type="predicted"/>
<name>A0AAF0J9K0_9BASI</name>
<accession>A0AAF0J9K0</accession>
<feature type="domain" description="RSE1/DDB1/CPSF1 C-terminal" evidence="2">
    <location>
        <begin position="917"/>
        <end position="1221"/>
    </location>
</feature>
<evidence type="ECO:0000259" key="2">
    <source>
        <dbReference type="Pfam" id="PF03178"/>
    </source>
</evidence>
<dbReference type="PANTHER" id="PTHR10644">
    <property type="entry name" value="DNA REPAIR/RNA PROCESSING CPSF FAMILY"/>
    <property type="match status" value="1"/>
</dbReference>
<evidence type="ECO:0000256" key="1">
    <source>
        <dbReference type="SAM" id="MobiDB-lite"/>
    </source>
</evidence>
<feature type="compositionally biased region" description="Basic and acidic residues" evidence="1">
    <location>
        <begin position="254"/>
        <end position="264"/>
    </location>
</feature>
<feature type="region of interest" description="Disordered" evidence="1">
    <location>
        <begin position="341"/>
        <end position="385"/>
    </location>
</feature>
<dbReference type="Proteomes" id="UP001217754">
    <property type="component" value="Chromosome 2"/>
</dbReference>
<dbReference type="GO" id="GO:0005634">
    <property type="term" value="C:nucleus"/>
    <property type="evidence" value="ECO:0007669"/>
    <property type="project" value="InterPro"/>
</dbReference>
<reference evidence="3" key="1">
    <citation type="submission" date="2023-03" db="EMBL/GenBank/DDBJ databases">
        <title>Mating type loci evolution in Malassezia.</title>
        <authorList>
            <person name="Coelho M.A."/>
        </authorList>
    </citation>
    <scope>NUCLEOTIDE SEQUENCE</scope>
    <source>
        <strain evidence="3">CBS 9431</strain>
    </source>
</reference>
<dbReference type="InterPro" id="IPR050358">
    <property type="entry name" value="RSE1/DDB1/CFT1"/>
</dbReference>
<evidence type="ECO:0000313" key="4">
    <source>
        <dbReference type="Proteomes" id="UP001217754"/>
    </source>
</evidence>
<dbReference type="Pfam" id="PF03178">
    <property type="entry name" value="CPSF_A"/>
    <property type="match status" value="1"/>
</dbReference>
<keyword evidence="4" id="KW-1185">Reference proteome</keyword>
<dbReference type="Gene3D" id="2.130.10.10">
    <property type="entry name" value="YVTN repeat-like/Quinoprotein amine dehydrogenase"/>
    <property type="match status" value="2"/>
</dbReference>
<sequence>MLWLSHTHAASASVAAVRLDHWLPDGPCLCVAQHASLAFYALSEGRASRDTSYINRPLACVQRVPLRARIIAIDVVRSLSKDESDRILILTDHPVPRLLVLRRGATEADDARPNPWADISTEASLVLQDAVRSPAELGLGLCTEPALDLRLASGSRPGRWAATHTHTGQMRMIPIEESVPPVHTELAFNARTFLAPRDADAQAVVALLGISSKPSRIAGFGEQCMPVLSFHTPNPEMQQLDPVPWGAPRTAPRPAEEPKEEAPAQRRGREKRPAASGRKLDAAALDRREREWLQDPVVHAHVPLPQEDAYGAHLLCAVPAFAGGGVLVFCEKSIVYVPPPAAPRRSAKASRSTKEKRRMSAGTDIASGAPSVSRATQKRRKVPESDTDTCVGTVAMQMPKLVQVRAAKSLSVCAATVVDDEDEQGTLRVLFSTSDGHIYTLSLYSPGAQGPWEPTSIKIARVGASSVPAGPQGLTYLGEGFVQISSATGDAVLLRLAGDGVTEAHRWPNLGPVVDFAMDHGESDQLDPVHRRVITCSGAGPTSSLRIFWNGVATSELTHLAVPQCLRVSAIDAVGSDVRETKLLALLFATHTKVVQCHGLVDTSSTLAERGVALDERALHVCTLASSGGVAFVLITAHAVYAVYADRVVHWPSEHEIVAADANEQGSVLLGLEGGRLVHLGIREKGICVERSTTVDSEIASVCLPGPCSEPVCVVGLWEPTSFALCTFPELEPVAISKSDQTCSALPIALLVYAQTNDTPTYILAALSSGDVLVHTLTRSEHRTAVRLVHTLSLGGRPAELVPFTAAPQAMGGISGGIVALGQRSYILFPEGDRLRYSALRYTDLRSAAPLRLASDARPVLACVAAEGVRVLSLDNLHENDIRTTSLDGAHATAIAEYAPAKAYAVTAFAEESGAEGSVRLVSRTDLTTLGSYTLLRNERPNCVASVTLDGTPYIVVGTGFQREDQLDTVSGRLMGYRWDGELQVVFALDVPGNVYGVAGVAGMLVAAVNAQVNTYVLGDKSQKLRALDVVSRWGCSFIASCLACSTEDEHTVVIGDAMRSLTVLWIGDDGEITELGRDLDPYWTTAVAQYDAAHQQYLGSDIAMNMFVAGRIPTKAQGQFGHAMRRVSCFHYGDMVNKLVQSPLELGRRTHFCTAAGALGVVCEVEEEASALLDAVQQAMAQETIVPGDIPWDEWRTLRTDHRIAAPTQFLDGELLALFLECTLRQRSRVVAVASHIARRKHGSSAPSITVDSVLRALDRLSVHT</sequence>
<evidence type="ECO:0000313" key="3">
    <source>
        <dbReference type="EMBL" id="WFD38488.1"/>
    </source>
</evidence>
<gene>
    <name evidence="3" type="ORF">MJAP1_001441</name>
</gene>
<dbReference type="RefSeq" id="XP_060121385.1">
    <property type="nucleotide sequence ID" value="XM_060265402.1"/>
</dbReference>
<dbReference type="EMBL" id="CP119959">
    <property type="protein sequence ID" value="WFD38488.1"/>
    <property type="molecule type" value="Genomic_DNA"/>
</dbReference>
<dbReference type="Gene3D" id="1.10.150.910">
    <property type="match status" value="1"/>
</dbReference>